<evidence type="ECO:0000313" key="2">
    <source>
        <dbReference type="Proteomes" id="UP000026915"/>
    </source>
</evidence>
<reference evidence="1 2" key="1">
    <citation type="journal article" date="2013" name="Genome Biol.">
        <title>The genome sequence of the most widely cultivated cacao type and its use to identify candidate genes regulating pod color.</title>
        <authorList>
            <person name="Motamayor J.C."/>
            <person name="Mockaitis K."/>
            <person name="Schmutz J."/>
            <person name="Haiminen N."/>
            <person name="Iii D.L."/>
            <person name="Cornejo O."/>
            <person name="Findley S.D."/>
            <person name="Zheng P."/>
            <person name="Utro F."/>
            <person name="Royaert S."/>
            <person name="Saski C."/>
            <person name="Jenkins J."/>
            <person name="Podicheti R."/>
            <person name="Zhao M."/>
            <person name="Scheffler B.E."/>
            <person name="Stack J.C."/>
            <person name="Feltus F.A."/>
            <person name="Mustiga G.M."/>
            <person name="Amores F."/>
            <person name="Phillips W."/>
            <person name="Marelli J.P."/>
            <person name="May G.D."/>
            <person name="Shapiro H."/>
            <person name="Ma J."/>
            <person name="Bustamante C.D."/>
            <person name="Schnell R.J."/>
            <person name="Main D."/>
            <person name="Gilbert D."/>
            <person name="Parida L."/>
            <person name="Kuhn D.N."/>
        </authorList>
    </citation>
    <scope>NUCLEOTIDE SEQUENCE [LARGE SCALE GENOMIC DNA]</scope>
    <source>
        <strain evidence="2">cv. Matina 1-6</strain>
    </source>
</reference>
<keyword evidence="2" id="KW-1185">Reference proteome</keyword>
<organism evidence="1 2">
    <name type="scientific">Theobroma cacao</name>
    <name type="common">Cacao</name>
    <name type="synonym">Cocoa</name>
    <dbReference type="NCBI Taxonomy" id="3641"/>
    <lineage>
        <taxon>Eukaryota</taxon>
        <taxon>Viridiplantae</taxon>
        <taxon>Streptophyta</taxon>
        <taxon>Embryophyta</taxon>
        <taxon>Tracheophyta</taxon>
        <taxon>Spermatophyta</taxon>
        <taxon>Magnoliopsida</taxon>
        <taxon>eudicotyledons</taxon>
        <taxon>Gunneridae</taxon>
        <taxon>Pentapetalae</taxon>
        <taxon>rosids</taxon>
        <taxon>malvids</taxon>
        <taxon>Malvales</taxon>
        <taxon>Malvaceae</taxon>
        <taxon>Byttnerioideae</taxon>
        <taxon>Theobroma</taxon>
    </lineage>
</organism>
<dbReference type="EMBL" id="CM001881">
    <property type="protein sequence ID" value="EOY21847.1"/>
    <property type="molecule type" value="Genomic_DNA"/>
</dbReference>
<sequence>MTPQLNQLEFMYKELGVLKKVQEIVQAWKKTSQVDQGKFIDEVMRDEQFEMMDKIEKKLEEIMGHSIEKCTAFKHKVQGLIKASFLNFEKNPEQGVNDYPLLNHARAGLKTWLMC</sequence>
<dbReference type="InParanoid" id="A0A061FY89"/>
<accession>A0A061FY89</accession>
<protein>
    <submittedName>
        <fullName evidence="1">Uncharacterized protein</fullName>
    </submittedName>
</protein>
<dbReference type="Gramene" id="EOY21847">
    <property type="protein sequence ID" value="EOY21847"/>
    <property type="gene ID" value="TCM_013994"/>
</dbReference>
<name>A0A061FY89_THECC</name>
<evidence type="ECO:0000313" key="1">
    <source>
        <dbReference type="EMBL" id="EOY21847.1"/>
    </source>
</evidence>
<dbReference type="AlphaFoldDB" id="A0A061FY89"/>
<gene>
    <name evidence="1" type="ORF">TCM_013994</name>
</gene>
<dbReference type="Proteomes" id="UP000026915">
    <property type="component" value="Chromosome 3"/>
</dbReference>
<dbReference type="HOGENOM" id="CLU_2113371_0_0_1"/>
<proteinExistence type="predicted"/>